<keyword evidence="10" id="KW-1185">Reference proteome</keyword>
<reference evidence="9 10" key="1">
    <citation type="submission" date="2024-07" db="EMBL/GenBank/DDBJ databases">
        <title>Draft sequence of the Neodothiora populina.</title>
        <authorList>
            <person name="Drown D.D."/>
            <person name="Schuette U.S."/>
            <person name="Buechlein A.B."/>
            <person name="Rusch D.R."/>
            <person name="Winton L.W."/>
            <person name="Adams G.A."/>
        </authorList>
    </citation>
    <scope>NUCLEOTIDE SEQUENCE [LARGE SCALE GENOMIC DNA]</scope>
    <source>
        <strain evidence="9 10">CPC 39397</strain>
    </source>
</reference>
<keyword evidence="7" id="KW-0819">tRNA processing</keyword>
<evidence type="ECO:0000256" key="3">
    <source>
        <dbReference type="ARBA" id="ARBA00005043"/>
    </source>
</evidence>
<dbReference type="Proteomes" id="UP001562354">
    <property type="component" value="Unassembled WGS sequence"/>
</dbReference>
<dbReference type="PANTHER" id="PTHR15641:SF1">
    <property type="entry name" value="ELONGATOR COMPLEX PROTEIN 5"/>
    <property type="match status" value="1"/>
</dbReference>
<dbReference type="RefSeq" id="XP_069202667.1">
    <property type="nucleotide sequence ID" value="XM_069344842.1"/>
</dbReference>
<evidence type="ECO:0000256" key="1">
    <source>
        <dbReference type="ARBA" id="ARBA00004123"/>
    </source>
</evidence>
<keyword evidence="6" id="KW-0963">Cytoplasm</keyword>
<comment type="subcellular location">
    <subcellularLocation>
        <location evidence="2">Cytoplasm</location>
    </subcellularLocation>
    <subcellularLocation>
        <location evidence="1">Nucleus</location>
    </subcellularLocation>
</comment>
<comment type="similarity">
    <text evidence="4">Belongs to the ELP5 family.</text>
</comment>
<proteinExistence type="inferred from homology"/>
<gene>
    <name evidence="9" type="ORF">AAFC00_005101</name>
</gene>
<comment type="caution">
    <text evidence="9">The sequence shown here is derived from an EMBL/GenBank/DDBJ whole genome shotgun (WGS) entry which is preliminary data.</text>
</comment>
<evidence type="ECO:0000313" key="10">
    <source>
        <dbReference type="Proteomes" id="UP001562354"/>
    </source>
</evidence>
<dbReference type="Gene3D" id="3.40.50.300">
    <property type="entry name" value="P-loop containing nucleotide triphosphate hydrolases"/>
    <property type="match status" value="1"/>
</dbReference>
<organism evidence="9 10">
    <name type="scientific">Neodothiora populina</name>
    <dbReference type="NCBI Taxonomy" id="2781224"/>
    <lineage>
        <taxon>Eukaryota</taxon>
        <taxon>Fungi</taxon>
        <taxon>Dikarya</taxon>
        <taxon>Ascomycota</taxon>
        <taxon>Pezizomycotina</taxon>
        <taxon>Dothideomycetes</taxon>
        <taxon>Dothideomycetidae</taxon>
        <taxon>Dothideales</taxon>
        <taxon>Dothioraceae</taxon>
        <taxon>Neodothiora</taxon>
    </lineage>
</organism>
<evidence type="ECO:0000256" key="5">
    <source>
        <dbReference type="ARBA" id="ARBA00020264"/>
    </source>
</evidence>
<dbReference type="CDD" id="cd19496">
    <property type="entry name" value="Elp5"/>
    <property type="match status" value="1"/>
</dbReference>
<dbReference type="InterPro" id="IPR019519">
    <property type="entry name" value="Elp5"/>
</dbReference>
<sequence>MAPRSLQRRRTHNLLLISKLLSQKESASPFTLIIDSLEQSGQPLIREYIKRANTARNQVIFVSYQTLRKPRGADIFVPAWREGFATVQRQIVAHLSASPTQRKVVIFDSLNTLCSDPMISSNLPAALSSFISPTVSLLALYHADIPIATSILQSAPYSPQPLTVLRYLATTIMTTHSIHHVLSRKAARDRSVAEPVFGLEEDIEGILVGLGGNGPEGLVLEMEYRRKSGRGVREWYFLPHPSIKPATSSQQTSSGGNVSRFRETVILLEDQPLYRRPEEENGKGAAEDDGMDVTFELGLTEKQRRDREGVVLPYFDAQKGGGEGGRILYDMGVEDDFDEEEDEI</sequence>
<name>A0ABR3PK71_9PEZI</name>
<dbReference type="EMBL" id="JBFMKM010000004">
    <property type="protein sequence ID" value="KAL1306394.1"/>
    <property type="molecule type" value="Genomic_DNA"/>
</dbReference>
<evidence type="ECO:0000313" key="9">
    <source>
        <dbReference type="EMBL" id="KAL1306394.1"/>
    </source>
</evidence>
<evidence type="ECO:0000256" key="8">
    <source>
        <dbReference type="ARBA" id="ARBA00023242"/>
    </source>
</evidence>
<dbReference type="Pfam" id="PF10483">
    <property type="entry name" value="Elong_Iki1"/>
    <property type="match status" value="1"/>
</dbReference>
<dbReference type="GeneID" id="95978801"/>
<evidence type="ECO:0000256" key="2">
    <source>
        <dbReference type="ARBA" id="ARBA00004496"/>
    </source>
</evidence>
<dbReference type="InterPro" id="IPR027417">
    <property type="entry name" value="P-loop_NTPase"/>
</dbReference>
<dbReference type="PANTHER" id="PTHR15641">
    <property type="entry name" value="ELONGATOR COMPLEX PROTEIN 5"/>
    <property type="match status" value="1"/>
</dbReference>
<evidence type="ECO:0000256" key="6">
    <source>
        <dbReference type="ARBA" id="ARBA00022490"/>
    </source>
</evidence>
<accession>A0ABR3PK71</accession>
<protein>
    <recommendedName>
        <fullName evidence="5">Elongator complex protein 5</fullName>
    </recommendedName>
</protein>
<keyword evidence="8" id="KW-0539">Nucleus</keyword>
<evidence type="ECO:0000256" key="4">
    <source>
        <dbReference type="ARBA" id="ARBA00009567"/>
    </source>
</evidence>
<comment type="pathway">
    <text evidence="3">tRNA modification; 5-methoxycarbonylmethyl-2-thiouridine-tRNA biosynthesis.</text>
</comment>
<evidence type="ECO:0000256" key="7">
    <source>
        <dbReference type="ARBA" id="ARBA00022694"/>
    </source>
</evidence>